<comment type="caution">
    <text evidence="3">The sequence shown here is derived from an EMBL/GenBank/DDBJ whole genome shotgun (WGS) entry which is preliminary data.</text>
</comment>
<protein>
    <submittedName>
        <fullName evidence="3">Uncharacterized protein</fullName>
    </submittedName>
</protein>
<sequence>MFIPESPTYIREECKPNGLDCIGTVVPGESSSTDMGDVEQNTGQVYSSHGIHNFIGILLVVTLILLAFLLWLGLRWRRRKLRAVSQSRAMCGSPKSEVGGSAEDDSNRHPDNTLVPRKDVALPAPTERRKWELSRHILTKKVAMEVTHKQWYIFEFRTHENT</sequence>
<organism evidence="3 4">
    <name type="scientific">Mycena pura</name>
    <dbReference type="NCBI Taxonomy" id="153505"/>
    <lineage>
        <taxon>Eukaryota</taxon>
        <taxon>Fungi</taxon>
        <taxon>Dikarya</taxon>
        <taxon>Basidiomycota</taxon>
        <taxon>Agaricomycotina</taxon>
        <taxon>Agaricomycetes</taxon>
        <taxon>Agaricomycetidae</taxon>
        <taxon>Agaricales</taxon>
        <taxon>Marasmiineae</taxon>
        <taxon>Mycenaceae</taxon>
        <taxon>Mycena</taxon>
    </lineage>
</organism>
<feature type="transmembrane region" description="Helical" evidence="2">
    <location>
        <begin position="51"/>
        <end position="72"/>
    </location>
</feature>
<feature type="compositionally biased region" description="Basic and acidic residues" evidence="1">
    <location>
        <begin position="105"/>
        <end position="120"/>
    </location>
</feature>
<feature type="region of interest" description="Disordered" evidence="1">
    <location>
        <begin position="91"/>
        <end position="120"/>
    </location>
</feature>
<proteinExistence type="predicted"/>
<evidence type="ECO:0000256" key="1">
    <source>
        <dbReference type="SAM" id="MobiDB-lite"/>
    </source>
</evidence>
<dbReference type="AlphaFoldDB" id="A0AAD6YPA3"/>
<keyword evidence="2" id="KW-0812">Transmembrane</keyword>
<reference evidence="3" key="1">
    <citation type="submission" date="2023-03" db="EMBL/GenBank/DDBJ databases">
        <title>Massive genome expansion in bonnet fungi (Mycena s.s.) driven by repeated elements and novel gene families across ecological guilds.</title>
        <authorList>
            <consortium name="Lawrence Berkeley National Laboratory"/>
            <person name="Harder C.B."/>
            <person name="Miyauchi S."/>
            <person name="Viragh M."/>
            <person name="Kuo A."/>
            <person name="Thoen E."/>
            <person name="Andreopoulos B."/>
            <person name="Lu D."/>
            <person name="Skrede I."/>
            <person name="Drula E."/>
            <person name="Henrissat B."/>
            <person name="Morin E."/>
            <person name="Kohler A."/>
            <person name="Barry K."/>
            <person name="LaButti K."/>
            <person name="Morin E."/>
            <person name="Salamov A."/>
            <person name="Lipzen A."/>
            <person name="Mereny Z."/>
            <person name="Hegedus B."/>
            <person name="Baldrian P."/>
            <person name="Stursova M."/>
            <person name="Weitz H."/>
            <person name="Taylor A."/>
            <person name="Grigoriev I.V."/>
            <person name="Nagy L.G."/>
            <person name="Martin F."/>
            <person name="Kauserud H."/>
        </authorList>
    </citation>
    <scope>NUCLEOTIDE SEQUENCE</scope>
    <source>
        <strain evidence="3">9144</strain>
    </source>
</reference>
<gene>
    <name evidence="3" type="ORF">GGX14DRAFT_556260</name>
</gene>
<dbReference type="EMBL" id="JARJCW010000004">
    <property type="protein sequence ID" value="KAJ7225462.1"/>
    <property type="molecule type" value="Genomic_DNA"/>
</dbReference>
<name>A0AAD6YPA3_9AGAR</name>
<evidence type="ECO:0000313" key="4">
    <source>
        <dbReference type="Proteomes" id="UP001219525"/>
    </source>
</evidence>
<keyword evidence="2" id="KW-0472">Membrane</keyword>
<dbReference type="Proteomes" id="UP001219525">
    <property type="component" value="Unassembled WGS sequence"/>
</dbReference>
<keyword evidence="4" id="KW-1185">Reference proteome</keyword>
<evidence type="ECO:0000256" key="2">
    <source>
        <dbReference type="SAM" id="Phobius"/>
    </source>
</evidence>
<keyword evidence="2" id="KW-1133">Transmembrane helix</keyword>
<accession>A0AAD6YPA3</accession>
<evidence type="ECO:0000313" key="3">
    <source>
        <dbReference type="EMBL" id="KAJ7225462.1"/>
    </source>
</evidence>